<dbReference type="GO" id="GO:0006869">
    <property type="term" value="P:lipid transport"/>
    <property type="evidence" value="ECO:0007669"/>
    <property type="project" value="UniProtKB-KW"/>
</dbReference>
<evidence type="ECO:0000256" key="2">
    <source>
        <dbReference type="RuleBase" id="RU003844"/>
    </source>
</evidence>
<dbReference type="Gene3D" id="2.40.160.120">
    <property type="match status" value="1"/>
</dbReference>
<proteinExistence type="inferred from homology"/>
<dbReference type="GO" id="GO:0097038">
    <property type="term" value="C:perinuclear endoplasmic reticulum"/>
    <property type="evidence" value="ECO:0007669"/>
    <property type="project" value="TreeGrafter"/>
</dbReference>
<dbReference type="InterPro" id="IPR037239">
    <property type="entry name" value="OSBP_sf"/>
</dbReference>
<organism evidence="4 5">
    <name type="scientific">Plakobranchus ocellatus</name>
    <dbReference type="NCBI Taxonomy" id="259542"/>
    <lineage>
        <taxon>Eukaryota</taxon>
        <taxon>Metazoa</taxon>
        <taxon>Spiralia</taxon>
        <taxon>Lophotrochozoa</taxon>
        <taxon>Mollusca</taxon>
        <taxon>Gastropoda</taxon>
        <taxon>Heterobranchia</taxon>
        <taxon>Euthyneura</taxon>
        <taxon>Panpulmonata</taxon>
        <taxon>Sacoglossa</taxon>
        <taxon>Placobranchoidea</taxon>
        <taxon>Plakobranchidae</taxon>
        <taxon>Plakobranchus</taxon>
    </lineage>
</organism>
<dbReference type="PANTHER" id="PTHR10972:SF209">
    <property type="entry name" value="OXYSTEROL-BINDING PROTEIN"/>
    <property type="match status" value="1"/>
</dbReference>
<dbReference type="GO" id="GO:0032934">
    <property type="term" value="F:sterol binding"/>
    <property type="evidence" value="ECO:0007669"/>
    <property type="project" value="TreeGrafter"/>
</dbReference>
<dbReference type="GO" id="GO:0005829">
    <property type="term" value="C:cytosol"/>
    <property type="evidence" value="ECO:0007669"/>
    <property type="project" value="TreeGrafter"/>
</dbReference>
<keyword evidence="3" id="KW-0445">Lipid transport</keyword>
<dbReference type="AlphaFoldDB" id="A0AAV4A8C7"/>
<accession>A0AAV4A8C7</accession>
<evidence type="ECO:0000313" key="4">
    <source>
        <dbReference type="EMBL" id="GFO04536.1"/>
    </source>
</evidence>
<keyword evidence="5" id="KW-1185">Reference proteome</keyword>
<dbReference type="Proteomes" id="UP000735302">
    <property type="component" value="Unassembled WGS sequence"/>
</dbReference>
<comment type="caution">
    <text evidence="4">The sequence shown here is derived from an EMBL/GenBank/DDBJ whole genome shotgun (WGS) entry which is preliminary data.</text>
</comment>
<dbReference type="Pfam" id="PF01237">
    <property type="entry name" value="Oxysterol_BP"/>
    <property type="match status" value="1"/>
</dbReference>
<reference evidence="4 5" key="1">
    <citation type="journal article" date="2021" name="Elife">
        <title>Chloroplast acquisition without the gene transfer in kleptoplastic sea slugs, Plakobranchus ocellatus.</title>
        <authorList>
            <person name="Maeda T."/>
            <person name="Takahashi S."/>
            <person name="Yoshida T."/>
            <person name="Shimamura S."/>
            <person name="Takaki Y."/>
            <person name="Nagai Y."/>
            <person name="Toyoda A."/>
            <person name="Suzuki Y."/>
            <person name="Arimoto A."/>
            <person name="Ishii H."/>
            <person name="Satoh N."/>
            <person name="Nishiyama T."/>
            <person name="Hasebe M."/>
            <person name="Maruyama T."/>
            <person name="Minagawa J."/>
            <person name="Obokata J."/>
            <person name="Shigenobu S."/>
        </authorList>
    </citation>
    <scope>NUCLEOTIDE SEQUENCE [LARGE SCALE GENOMIC DNA]</scope>
</reference>
<keyword evidence="3" id="KW-0813">Transport</keyword>
<dbReference type="PANTHER" id="PTHR10972">
    <property type="entry name" value="OXYSTEROL-BINDING PROTEIN-RELATED"/>
    <property type="match status" value="1"/>
</dbReference>
<dbReference type="InterPro" id="IPR000648">
    <property type="entry name" value="Oxysterol-bd"/>
</dbReference>
<comment type="similarity">
    <text evidence="2">Belongs to the OSBP family.</text>
</comment>
<dbReference type="InterPro" id="IPR018494">
    <property type="entry name" value="Oxysterol-bd_CS"/>
</dbReference>
<sequence length="255" mass="28850">MQTSMSSVDRKQYEALRLSAVHSAHRKKIAAFLEAKDREQEASREHRDTLPALMVNRKDISLWTILKSCIGKRQRIYSLLDSILFILETLPSLSAMAPPCLSYLFFFPCSCHDHHIVKDLSKISFPVILNEPISMIQRLCEYMEYSFLLERAAKADNPVDRIEFVCGFVTSALSSNWMRPGKPFNALLGETYELIRSDMGFKFLGEQVSHHPPVTALHVEGTGYEFHGSIAPGLSFWGKSVDVTPKGSLIIDLQK</sequence>
<keyword evidence="1" id="KW-0446">Lipid-binding</keyword>
<evidence type="ECO:0000256" key="1">
    <source>
        <dbReference type="ARBA" id="ARBA00023121"/>
    </source>
</evidence>
<gene>
    <name evidence="4" type="ORF">PoB_003104100</name>
</gene>
<dbReference type="GO" id="GO:0005886">
    <property type="term" value="C:plasma membrane"/>
    <property type="evidence" value="ECO:0007669"/>
    <property type="project" value="TreeGrafter"/>
</dbReference>
<evidence type="ECO:0000256" key="3">
    <source>
        <dbReference type="RuleBase" id="RU003845"/>
    </source>
</evidence>
<dbReference type="PROSITE" id="PS01013">
    <property type="entry name" value="OSBP"/>
    <property type="match status" value="1"/>
</dbReference>
<protein>
    <recommendedName>
        <fullName evidence="3">Oxysterol-binding protein</fullName>
    </recommendedName>
</protein>
<evidence type="ECO:0000313" key="5">
    <source>
        <dbReference type="Proteomes" id="UP000735302"/>
    </source>
</evidence>
<name>A0AAV4A8C7_9GAST</name>
<dbReference type="EMBL" id="BLXT01003739">
    <property type="protein sequence ID" value="GFO04536.1"/>
    <property type="molecule type" value="Genomic_DNA"/>
</dbReference>
<dbReference type="SUPFAM" id="SSF144000">
    <property type="entry name" value="Oxysterol-binding protein-like"/>
    <property type="match status" value="1"/>
</dbReference>